<dbReference type="PRINTS" id="PR00032">
    <property type="entry name" value="HTHARAC"/>
</dbReference>
<dbReference type="Pfam" id="PF12625">
    <property type="entry name" value="Arabinose_bd"/>
    <property type="match status" value="1"/>
</dbReference>
<dbReference type="InterPro" id="IPR009057">
    <property type="entry name" value="Homeodomain-like_sf"/>
</dbReference>
<evidence type="ECO:0000259" key="4">
    <source>
        <dbReference type="PROSITE" id="PS01124"/>
    </source>
</evidence>
<dbReference type="InterPro" id="IPR032687">
    <property type="entry name" value="AraC-type_N"/>
</dbReference>
<sequence length="336" mass="38694">MRQNHTISIIFVKTILDCISNDEHETEKLLMLAGVKLALLKKPQSRITPLQFSKLIKVISTTYKDEFLGLSKEPMPLGSFLLLARNVIHCNNLFEVYKNTEMALTAMTKQLSLKLIIEPTQASVHFQVQSLDQNSEIILTELAMLIWHRFPSWLLGKEIPLSQVCLPYGKTTHISEYLLMFSTDNITFNCETAKLVFPIQYLDSPCKRSPMALKKYIEQLPEYWFKRVQLADTSSIVSNECLKLMAISSDISMVSIAQKMNKSVRTLRRNLSVEKRSFNQLKAQFLRDKAIHLLTETTSSIETIAYRLGYTEAATFSRVFKQWTGSTPREYRNYTE</sequence>
<dbReference type="SUPFAM" id="SSF46689">
    <property type="entry name" value="Homeodomain-like"/>
    <property type="match status" value="1"/>
</dbReference>
<name>A0ABS9X1Y8_9GAMM</name>
<keyword evidence="3" id="KW-0804">Transcription</keyword>
<keyword evidence="6" id="KW-1185">Reference proteome</keyword>
<protein>
    <submittedName>
        <fullName evidence="5">AraC family transcriptional regulator</fullName>
    </submittedName>
</protein>
<dbReference type="RefSeq" id="WP_242286651.1">
    <property type="nucleotide sequence ID" value="NZ_JAKKSL010000002.1"/>
</dbReference>
<evidence type="ECO:0000256" key="3">
    <source>
        <dbReference type="ARBA" id="ARBA00023163"/>
    </source>
</evidence>
<dbReference type="Pfam" id="PF12833">
    <property type="entry name" value="HTH_18"/>
    <property type="match status" value="1"/>
</dbReference>
<accession>A0ABS9X1Y8</accession>
<feature type="domain" description="HTH araC/xylS-type" evidence="4">
    <location>
        <begin position="247"/>
        <end position="334"/>
    </location>
</feature>
<dbReference type="InterPro" id="IPR020449">
    <property type="entry name" value="Tscrpt_reg_AraC-type_HTH"/>
</dbReference>
<dbReference type="PANTHER" id="PTHR47894:SF1">
    <property type="entry name" value="HTH-TYPE TRANSCRIPTIONAL REGULATOR VQSM"/>
    <property type="match status" value="1"/>
</dbReference>
<proteinExistence type="predicted"/>
<dbReference type="SMART" id="SM00342">
    <property type="entry name" value="HTH_ARAC"/>
    <property type="match status" value="1"/>
</dbReference>
<gene>
    <name evidence="5" type="ORF">L3081_13440</name>
</gene>
<keyword evidence="1" id="KW-0805">Transcription regulation</keyword>
<organism evidence="5 6">
    <name type="scientific">Colwellia maritima</name>
    <dbReference type="NCBI Taxonomy" id="2912588"/>
    <lineage>
        <taxon>Bacteria</taxon>
        <taxon>Pseudomonadati</taxon>
        <taxon>Pseudomonadota</taxon>
        <taxon>Gammaproteobacteria</taxon>
        <taxon>Alteromonadales</taxon>
        <taxon>Colwelliaceae</taxon>
        <taxon>Colwellia</taxon>
    </lineage>
</organism>
<dbReference type="EMBL" id="JAKKSL010000002">
    <property type="protein sequence ID" value="MCI2284200.1"/>
    <property type="molecule type" value="Genomic_DNA"/>
</dbReference>
<dbReference type="Gene3D" id="1.10.10.60">
    <property type="entry name" value="Homeodomain-like"/>
    <property type="match status" value="1"/>
</dbReference>
<evidence type="ECO:0000313" key="5">
    <source>
        <dbReference type="EMBL" id="MCI2284200.1"/>
    </source>
</evidence>
<comment type="caution">
    <text evidence="5">The sequence shown here is derived from an EMBL/GenBank/DDBJ whole genome shotgun (WGS) entry which is preliminary data.</text>
</comment>
<dbReference type="PANTHER" id="PTHR47894">
    <property type="entry name" value="HTH-TYPE TRANSCRIPTIONAL REGULATOR GADX"/>
    <property type="match status" value="1"/>
</dbReference>
<evidence type="ECO:0000256" key="2">
    <source>
        <dbReference type="ARBA" id="ARBA00023125"/>
    </source>
</evidence>
<dbReference type="InterPro" id="IPR018060">
    <property type="entry name" value="HTH_AraC"/>
</dbReference>
<evidence type="ECO:0000313" key="6">
    <source>
        <dbReference type="Proteomes" id="UP001139646"/>
    </source>
</evidence>
<dbReference type="Proteomes" id="UP001139646">
    <property type="component" value="Unassembled WGS sequence"/>
</dbReference>
<keyword evidence="2" id="KW-0238">DNA-binding</keyword>
<dbReference type="PROSITE" id="PS01124">
    <property type="entry name" value="HTH_ARAC_FAMILY_2"/>
    <property type="match status" value="1"/>
</dbReference>
<evidence type="ECO:0000256" key="1">
    <source>
        <dbReference type="ARBA" id="ARBA00023015"/>
    </source>
</evidence>
<reference evidence="5" key="1">
    <citation type="submission" date="2022-01" db="EMBL/GenBank/DDBJ databases">
        <title>Colwellia maritima, isolated from seawater.</title>
        <authorList>
            <person name="Kristyanto S."/>
            <person name="Jung J."/>
            <person name="Jeon C.O."/>
        </authorList>
    </citation>
    <scope>NUCLEOTIDE SEQUENCE</scope>
    <source>
        <strain evidence="5">MSW7</strain>
    </source>
</reference>